<dbReference type="InterPro" id="IPR050464">
    <property type="entry name" value="Zeta_carotene_desat/Oxidored"/>
</dbReference>
<reference evidence="2 3" key="1">
    <citation type="journal article" date="2019" name="Int. J. Syst. Evol. Microbiol.">
        <title>The Global Catalogue of Microorganisms (GCM) 10K type strain sequencing project: providing services to taxonomists for standard genome sequencing and annotation.</title>
        <authorList>
            <consortium name="The Broad Institute Genomics Platform"/>
            <consortium name="The Broad Institute Genome Sequencing Center for Infectious Disease"/>
            <person name="Wu L."/>
            <person name="Ma J."/>
        </authorList>
    </citation>
    <scope>NUCLEOTIDE SEQUENCE [LARGE SCALE GENOMIC DNA]</scope>
    <source>
        <strain evidence="2 3">JCM 13518</strain>
    </source>
</reference>
<dbReference type="Gene3D" id="1.10.3110.10">
    <property type="entry name" value="protoporphyrinogen ix oxidase, domain 3"/>
    <property type="match status" value="1"/>
</dbReference>
<comment type="caution">
    <text evidence="2">The sequence shown here is derived from an EMBL/GenBank/DDBJ whole genome shotgun (WGS) entry which is preliminary data.</text>
</comment>
<sequence>MTSSVAVIGSGISGLTAAYALRATHQVTLFEADDRFGGHAHTHEIAEGDRTHRVDTGFIVMNDRTYPELQRLFAELGVEIRPTEMSMSIRCDGCGLEFAGGRGGKGIFAQKRRLFDVRYVRMLLNIKRFQKLALALLDADDDGVAPGEVLTYGDFLRRHAFDEYFLRHYALPVVACVWSSSNDDARDYPARYLFEFLKHHGFLSVKGSPQWYTVVGGSGTYVDRVTAEIGDVRHSTRITGVSRKPDHVLLTDATGATHEFDKVVIATHADDALALLTDPSDEETRTLGAFGYSRNETVLHHDASLLPVAEQAKAAWNYRMDACAPSGTATPVTYWMNRLQGLTDAPPFLVTLNGSDRLADGSVVRTMQYTHPLYTPDSVAAQRDLPALSRPDTVFAGAYHGWGFHEDGCRSGIAAARALGASW</sequence>
<dbReference type="PANTHER" id="PTHR42923">
    <property type="entry name" value="PROTOPORPHYRINOGEN OXIDASE"/>
    <property type="match status" value="1"/>
</dbReference>
<accession>A0ABN2JQ58</accession>
<name>A0ABN2JQ58_9ACTN</name>
<dbReference type="InterPro" id="IPR036188">
    <property type="entry name" value="FAD/NAD-bd_sf"/>
</dbReference>
<gene>
    <name evidence="2" type="ORF">GCM10009710_14490</name>
</gene>
<dbReference type="Gene3D" id="3.90.660.20">
    <property type="entry name" value="Protoporphyrinogen oxidase, mitochondrial, domain 2"/>
    <property type="match status" value="1"/>
</dbReference>
<proteinExistence type="predicted"/>
<keyword evidence="3" id="KW-1185">Reference proteome</keyword>
<dbReference type="InterPro" id="IPR002937">
    <property type="entry name" value="Amino_oxidase"/>
</dbReference>
<evidence type="ECO:0000313" key="2">
    <source>
        <dbReference type="EMBL" id="GAA1735042.1"/>
    </source>
</evidence>
<evidence type="ECO:0000313" key="3">
    <source>
        <dbReference type="Proteomes" id="UP001501057"/>
    </source>
</evidence>
<dbReference type="SUPFAM" id="SSF51905">
    <property type="entry name" value="FAD/NAD(P)-binding domain"/>
    <property type="match status" value="1"/>
</dbReference>
<organism evidence="2 3">
    <name type="scientific">Aeromicrobium alkaliterrae</name>
    <dbReference type="NCBI Taxonomy" id="302168"/>
    <lineage>
        <taxon>Bacteria</taxon>
        <taxon>Bacillati</taxon>
        <taxon>Actinomycetota</taxon>
        <taxon>Actinomycetes</taxon>
        <taxon>Propionibacteriales</taxon>
        <taxon>Nocardioidaceae</taxon>
        <taxon>Aeromicrobium</taxon>
    </lineage>
</organism>
<dbReference type="Gene3D" id="3.50.50.60">
    <property type="entry name" value="FAD/NAD(P)-binding domain"/>
    <property type="match status" value="1"/>
</dbReference>
<dbReference type="EMBL" id="BAAAME010000002">
    <property type="protein sequence ID" value="GAA1735042.1"/>
    <property type="molecule type" value="Genomic_DNA"/>
</dbReference>
<evidence type="ECO:0000259" key="1">
    <source>
        <dbReference type="Pfam" id="PF01593"/>
    </source>
</evidence>
<dbReference type="PANTHER" id="PTHR42923:SF17">
    <property type="entry name" value="AMINE OXIDASE DOMAIN-CONTAINING PROTEIN"/>
    <property type="match status" value="1"/>
</dbReference>
<dbReference type="Proteomes" id="UP001501057">
    <property type="component" value="Unassembled WGS sequence"/>
</dbReference>
<dbReference type="RefSeq" id="WP_344199317.1">
    <property type="nucleotide sequence ID" value="NZ_BAAAME010000002.1"/>
</dbReference>
<protein>
    <submittedName>
        <fullName evidence="2">FAD-dependent oxidoreductase</fullName>
    </submittedName>
</protein>
<dbReference type="Pfam" id="PF01593">
    <property type="entry name" value="Amino_oxidase"/>
    <property type="match status" value="1"/>
</dbReference>
<feature type="domain" description="Amine oxidase" evidence="1">
    <location>
        <begin position="12"/>
        <end position="292"/>
    </location>
</feature>